<dbReference type="EC" id="5.4.99.5" evidence="1 3"/>
<feature type="binding site" evidence="2">
    <location>
        <position position="5"/>
    </location>
    <ligand>
        <name>prephenate</name>
        <dbReference type="ChEBI" id="CHEBI:29934"/>
    </ligand>
</feature>
<comment type="catalytic activity">
    <reaction evidence="3">
        <text>chorismate = prephenate</text>
        <dbReference type="Rhea" id="RHEA:13897"/>
        <dbReference type="ChEBI" id="CHEBI:29748"/>
        <dbReference type="ChEBI" id="CHEBI:29934"/>
        <dbReference type="EC" id="5.4.99.5"/>
    </reaction>
</comment>
<dbReference type="GO" id="GO:0046417">
    <property type="term" value="P:chorismate metabolic process"/>
    <property type="evidence" value="ECO:0007669"/>
    <property type="project" value="TreeGrafter"/>
</dbReference>
<dbReference type="InterPro" id="IPR008243">
    <property type="entry name" value="Chorismate_mutase_AroH"/>
</dbReference>
<gene>
    <name evidence="4" type="primary">aroH</name>
    <name evidence="4" type="ORF">I0Q91_06755</name>
</gene>
<dbReference type="Pfam" id="PF07736">
    <property type="entry name" value="CM_1"/>
    <property type="match status" value="1"/>
</dbReference>
<dbReference type="NCBIfam" id="TIGR01796">
    <property type="entry name" value="CM_mono_aroH"/>
    <property type="match status" value="1"/>
</dbReference>
<reference evidence="4" key="1">
    <citation type="submission" date="2020-11" db="EMBL/GenBank/DDBJ databases">
        <title>Halonatronomonas betainensis gen. nov., sp. nov. a novel haloalkaliphilic representative of the family Halanaerobiacae capable of betaine degradation.</title>
        <authorList>
            <person name="Boltyanskaya Y."/>
            <person name="Kevbrin V."/>
            <person name="Detkova E."/>
            <person name="Grouzdev D.S."/>
            <person name="Koziaeva V."/>
            <person name="Zhilina T."/>
        </authorList>
    </citation>
    <scope>NUCLEOTIDE SEQUENCE</scope>
    <source>
        <strain evidence="4">Z-7014</strain>
    </source>
</reference>
<dbReference type="PANTHER" id="PTHR21164">
    <property type="entry name" value="CHORISMATE MUTASE"/>
    <property type="match status" value="1"/>
</dbReference>
<evidence type="ECO:0000256" key="2">
    <source>
        <dbReference type="PIRSR" id="PIRSR005965-1"/>
    </source>
</evidence>
<feature type="binding site" evidence="2">
    <location>
        <position position="104"/>
    </location>
    <ligand>
        <name>prephenate</name>
        <dbReference type="ChEBI" id="CHEBI:29934"/>
    </ligand>
</feature>
<feature type="binding site" evidence="2">
    <location>
        <position position="87"/>
    </location>
    <ligand>
        <name>prephenate</name>
        <dbReference type="ChEBI" id="CHEBI:29934"/>
    </ligand>
</feature>
<dbReference type="InterPro" id="IPR035959">
    <property type="entry name" value="RutC-like_sf"/>
</dbReference>
<comment type="caution">
    <text evidence="4">The sequence shown here is derived from an EMBL/GenBank/DDBJ whole genome shotgun (WGS) entry which is preliminary data.</text>
</comment>
<dbReference type="EMBL" id="JADPIE010000003">
    <property type="protein sequence ID" value="MBF8436768.1"/>
    <property type="molecule type" value="Genomic_DNA"/>
</dbReference>
<keyword evidence="2 3" id="KW-0028">Amino-acid biosynthesis</keyword>
<organism evidence="4 5">
    <name type="scientific">Halonatronomonas betaini</name>
    <dbReference type="NCBI Taxonomy" id="2778430"/>
    <lineage>
        <taxon>Bacteria</taxon>
        <taxon>Bacillati</taxon>
        <taxon>Bacillota</taxon>
        <taxon>Clostridia</taxon>
        <taxon>Halanaerobiales</taxon>
        <taxon>Halarsenatibacteraceae</taxon>
        <taxon>Halonatronomonas</taxon>
    </lineage>
</organism>
<accession>A0A931F8P9</accession>
<dbReference type="Proteomes" id="UP000621436">
    <property type="component" value="Unassembled WGS sequence"/>
</dbReference>
<evidence type="ECO:0000313" key="4">
    <source>
        <dbReference type="EMBL" id="MBF8436768.1"/>
    </source>
</evidence>
<dbReference type="GO" id="GO:0008652">
    <property type="term" value="P:amino acid biosynthetic process"/>
    <property type="evidence" value="ECO:0007669"/>
    <property type="project" value="UniProtKB-UniRule"/>
</dbReference>
<dbReference type="RefSeq" id="WP_270453680.1">
    <property type="nucleotide sequence ID" value="NZ_JADPIE010000003.1"/>
</dbReference>
<dbReference type="Gene3D" id="3.30.1330.40">
    <property type="entry name" value="RutC-like"/>
    <property type="match status" value="1"/>
</dbReference>
<dbReference type="AlphaFoldDB" id="A0A931F8P9"/>
<name>A0A931F8P9_9FIRM</name>
<evidence type="ECO:0000256" key="1">
    <source>
        <dbReference type="NCBIfam" id="TIGR01796"/>
    </source>
</evidence>
<keyword evidence="3 4" id="KW-0413">Isomerase</keyword>
<dbReference type="GO" id="GO:0004106">
    <property type="term" value="F:chorismate mutase activity"/>
    <property type="evidence" value="ECO:0007669"/>
    <property type="project" value="UniProtKB-UniRule"/>
</dbReference>
<dbReference type="SUPFAM" id="SSF55298">
    <property type="entry name" value="YjgF-like"/>
    <property type="match status" value="1"/>
</dbReference>
<dbReference type="PANTHER" id="PTHR21164:SF0">
    <property type="entry name" value="CHORISMATE MUTASE AROH"/>
    <property type="match status" value="1"/>
</dbReference>
<dbReference type="PIRSF" id="PIRSF005965">
    <property type="entry name" value="Chor_mut_AroH"/>
    <property type="match status" value="1"/>
</dbReference>
<dbReference type="GO" id="GO:0009073">
    <property type="term" value="P:aromatic amino acid family biosynthetic process"/>
    <property type="evidence" value="ECO:0007669"/>
    <property type="project" value="UniProtKB-UniRule"/>
</dbReference>
<proteinExistence type="predicted"/>
<evidence type="ECO:0000256" key="3">
    <source>
        <dbReference type="PROSITE-ProRule" id="PRU00514"/>
    </source>
</evidence>
<keyword evidence="2 3" id="KW-0057">Aromatic amino acid biosynthesis</keyword>
<dbReference type="PROSITE" id="PS51167">
    <property type="entry name" value="CHORISMATE_MUT_1"/>
    <property type="match status" value="1"/>
</dbReference>
<keyword evidence="5" id="KW-1185">Reference proteome</keyword>
<sequence>MLAIRGATTIKEDNKESVQNAVRELIKEIWSSNTINESEVISITFSTTSDIKSYYPAKAFRDLGYDRIPLFSSLEPEITGALDHTIRLLIYLERPNSRDVKHIYLNEAANLRPDLID</sequence>
<evidence type="ECO:0000313" key="5">
    <source>
        <dbReference type="Proteomes" id="UP000621436"/>
    </source>
</evidence>
<protein>
    <recommendedName>
        <fullName evidence="1 3">chorismate mutase</fullName>
        <ecNumber evidence="1 3">5.4.99.5</ecNumber>
    </recommendedName>
</protein>